<evidence type="ECO:0000256" key="3">
    <source>
        <dbReference type="SAM" id="SignalP"/>
    </source>
</evidence>
<evidence type="ECO:0000256" key="1">
    <source>
        <dbReference type="SAM" id="MobiDB-lite"/>
    </source>
</evidence>
<keyword evidence="2" id="KW-0472">Membrane</keyword>
<feature type="transmembrane region" description="Helical" evidence="2">
    <location>
        <begin position="215"/>
        <end position="236"/>
    </location>
</feature>
<gene>
    <name evidence="4" type="ORF">C7M84_015335</name>
</gene>
<feature type="compositionally biased region" description="Low complexity" evidence="1">
    <location>
        <begin position="397"/>
        <end position="408"/>
    </location>
</feature>
<reference evidence="4 5" key="1">
    <citation type="submission" date="2018-04" db="EMBL/GenBank/DDBJ databases">
        <authorList>
            <person name="Zhang X."/>
            <person name="Yuan J."/>
            <person name="Li F."/>
            <person name="Xiang J."/>
        </authorList>
    </citation>
    <scope>NUCLEOTIDE SEQUENCE [LARGE SCALE GENOMIC DNA]</scope>
    <source>
        <tissue evidence="4">Muscle</tissue>
    </source>
</reference>
<accession>A0A423SQZ9</accession>
<proteinExistence type="predicted"/>
<feature type="compositionally biased region" description="Polar residues" evidence="1">
    <location>
        <begin position="268"/>
        <end position="287"/>
    </location>
</feature>
<keyword evidence="2" id="KW-0812">Transmembrane</keyword>
<evidence type="ECO:0000313" key="5">
    <source>
        <dbReference type="Proteomes" id="UP000283509"/>
    </source>
</evidence>
<organism evidence="4 5">
    <name type="scientific">Penaeus vannamei</name>
    <name type="common">Whiteleg shrimp</name>
    <name type="synonym">Litopenaeus vannamei</name>
    <dbReference type="NCBI Taxonomy" id="6689"/>
    <lineage>
        <taxon>Eukaryota</taxon>
        <taxon>Metazoa</taxon>
        <taxon>Ecdysozoa</taxon>
        <taxon>Arthropoda</taxon>
        <taxon>Crustacea</taxon>
        <taxon>Multicrustacea</taxon>
        <taxon>Malacostraca</taxon>
        <taxon>Eumalacostraca</taxon>
        <taxon>Eucarida</taxon>
        <taxon>Decapoda</taxon>
        <taxon>Dendrobranchiata</taxon>
        <taxon>Penaeoidea</taxon>
        <taxon>Penaeidae</taxon>
        <taxon>Penaeus</taxon>
    </lineage>
</organism>
<dbReference type="AlphaFoldDB" id="A0A423SQZ9"/>
<feature type="signal peptide" evidence="3">
    <location>
        <begin position="1"/>
        <end position="22"/>
    </location>
</feature>
<comment type="caution">
    <text evidence="4">The sequence shown here is derived from an EMBL/GenBank/DDBJ whole genome shotgun (WGS) entry which is preliminary data.</text>
</comment>
<feature type="compositionally biased region" description="Polar residues" evidence="1">
    <location>
        <begin position="299"/>
        <end position="320"/>
    </location>
</feature>
<dbReference type="Proteomes" id="UP000283509">
    <property type="component" value="Unassembled WGS sequence"/>
</dbReference>
<keyword evidence="5" id="KW-1185">Reference proteome</keyword>
<dbReference type="OrthoDB" id="504708at2759"/>
<protein>
    <submittedName>
        <fullName evidence="4">EB module family protein</fullName>
    </submittedName>
</protein>
<evidence type="ECO:0000256" key="2">
    <source>
        <dbReference type="SAM" id="Phobius"/>
    </source>
</evidence>
<feature type="chain" id="PRO_5019024325" evidence="3">
    <location>
        <begin position="23"/>
        <end position="435"/>
    </location>
</feature>
<reference evidence="4 5" key="2">
    <citation type="submission" date="2019-01" db="EMBL/GenBank/DDBJ databases">
        <title>The decoding of complex shrimp genome reveals the adaptation for benthos swimmer, frequently molting mechanism and breeding impact on genome.</title>
        <authorList>
            <person name="Sun Y."/>
            <person name="Gao Y."/>
            <person name="Yu Y."/>
        </authorList>
    </citation>
    <scope>NUCLEOTIDE SEQUENCE [LARGE SCALE GENOMIC DNA]</scope>
    <source>
        <tissue evidence="4">Muscle</tissue>
    </source>
</reference>
<keyword evidence="2" id="KW-1133">Transmembrane helix</keyword>
<dbReference type="EMBL" id="QCYY01002914">
    <property type="protein sequence ID" value="ROT66640.1"/>
    <property type="molecule type" value="Genomic_DNA"/>
</dbReference>
<feature type="compositionally biased region" description="Polar residues" evidence="1">
    <location>
        <begin position="372"/>
        <end position="382"/>
    </location>
</feature>
<feature type="compositionally biased region" description="Low complexity" evidence="1">
    <location>
        <begin position="350"/>
        <end position="365"/>
    </location>
</feature>
<keyword evidence="3" id="KW-0732">Signal</keyword>
<name>A0A423SQZ9_PENVA</name>
<feature type="compositionally biased region" description="Low complexity" evidence="1">
    <location>
        <begin position="328"/>
        <end position="339"/>
    </location>
</feature>
<sequence length="435" mass="47578">MKSPREIVFLISVILCVDVTNGELGAACYSLTDCTTDADCIHGICNCTEIWYIGNSLTPICRSWQYEKLCTKDEECWENAKCISVKCECNEGFYRINSSCRKVKLQGVMKQCKINLNGADTEMCDINKHSICIENTCVCTKGYIPNKYGQCESKESYLTRTRRTEYRVTPGEYCREDTDCIEGLECKSFECTCPSGCKHVARNMACDCGDVETEVAPIIVGVLLGVINISFWFWAIRRTIVKHKEKMKRLSYRTAINDDVSASHPLSPVQSSDQTVAGFVSPSSRTAGTPIREDRGTSRPYSINPPTAPNNPVNLASDNPPSYEEVISSPLYKPKPSSLQNAPDPPPYIPLSSGTWQSSSPSHSPTAPPYSISPQATLQSGSLDAIPNPGNPSTPAVSLSSPLHSSVPEIQQAYNPNFYDGNVSGSAASDGPSRL</sequence>
<evidence type="ECO:0000313" key="4">
    <source>
        <dbReference type="EMBL" id="ROT66640.1"/>
    </source>
</evidence>
<feature type="region of interest" description="Disordered" evidence="1">
    <location>
        <begin position="261"/>
        <end position="435"/>
    </location>
</feature>